<dbReference type="InterPro" id="IPR052523">
    <property type="entry name" value="Trichothecene_AcTrans"/>
</dbReference>
<comment type="caution">
    <text evidence="2">The sequence shown here is derived from an EMBL/GenBank/DDBJ whole genome shotgun (WGS) entry which is preliminary data.</text>
</comment>
<dbReference type="Proteomes" id="UP001148786">
    <property type="component" value="Unassembled WGS sequence"/>
</dbReference>
<dbReference type="AlphaFoldDB" id="A0A9W8TGE2"/>
<name>A0A9W8TGE2_9AGAR</name>
<dbReference type="GO" id="GO:0016747">
    <property type="term" value="F:acyltransferase activity, transferring groups other than amino-acyl groups"/>
    <property type="evidence" value="ECO:0007669"/>
    <property type="project" value="InterPro"/>
</dbReference>
<dbReference type="EMBL" id="JANKHO010000003">
    <property type="protein sequence ID" value="KAJ3518079.1"/>
    <property type="molecule type" value="Genomic_DNA"/>
</dbReference>
<dbReference type="InterPro" id="IPR000182">
    <property type="entry name" value="GNAT_dom"/>
</dbReference>
<dbReference type="PANTHER" id="PTHR42791">
    <property type="entry name" value="GNAT FAMILY ACETYLTRANSFERASE"/>
    <property type="match status" value="1"/>
</dbReference>
<gene>
    <name evidence="2" type="ORF">NLJ89_g93</name>
</gene>
<protein>
    <recommendedName>
        <fullName evidence="1">N-acetyltransferase domain-containing protein</fullName>
    </recommendedName>
</protein>
<accession>A0A9W8TGE2</accession>
<dbReference type="SUPFAM" id="SSF55729">
    <property type="entry name" value="Acyl-CoA N-acyltransferases (Nat)"/>
    <property type="match status" value="2"/>
</dbReference>
<dbReference type="OrthoDB" id="2744543at2759"/>
<dbReference type="Gene3D" id="3.40.630.30">
    <property type="match status" value="2"/>
</dbReference>
<dbReference type="PANTHER" id="PTHR42791:SF1">
    <property type="entry name" value="N-ACETYLTRANSFERASE DOMAIN-CONTAINING PROTEIN"/>
    <property type="match status" value="1"/>
</dbReference>
<proteinExistence type="predicted"/>
<evidence type="ECO:0000313" key="2">
    <source>
        <dbReference type="EMBL" id="KAJ3518079.1"/>
    </source>
</evidence>
<evidence type="ECO:0000259" key="1">
    <source>
        <dbReference type="PROSITE" id="PS51186"/>
    </source>
</evidence>
<organism evidence="2 3">
    <name type="scientific">Agrocybe chaxingu</name>
    <dbReference type="NCBI Taxonomy" id="84603"/>
    <lineage>
        <taxon>Eukaryota</taxon>
        <taxon>Fungi</taxon>
        <taxon>Dikarya</taxon>
        <taxon>Basidiomycota</taxon>
        <taxon>Agaricomycotina</taxon>
        <taxon>Agaricomycetes</taxon>
        <taxon>Agaricomycetidae</taxon>
        <taxon>Agaricales</taxon>
        <taxon>Agaricineae</taxon>
        <taxon>Strophariaceae</taxon>
        <taxon>Agrocybe</taxon>
    </lineage>
</organism>
<evidence type="ECO:0000313" key="3">
    <source>
        <dbReference type="Proteomes" id="UP001148786"/>
    </source>
</evidence>
<dbReference type="PROSITE" id="PS51186">
    <property type="entry name" value="GNAT"/>
    <property type="match status" value="1"/>
</dbReference>
<keyword evidence="3" id="KW-1185">Reference proteome</keyword>
<feature type="domain" description="N-acetyltransferase" evidence="1">
    <location>
        <begin position="338"/>
        <end position="409"/>
    </location>
</feature>
<dbReference type="CDD" id="cd04301">
    <property type="entry name" value="NAT_SF"/>
    <property type="match status" value="1"/>
</dbReference>
<sequence length="464" mass="52339">MPVGTSGEKDLESQMPLLSYGVIVEPLRQSDVWNAAKSWYDAFSDDPMIGYLNDGQKGNPTVHKVSTTLIMSAWIRTKVVLTVDGGTSVIVATPAKRGPTNPAHIIIDTLLKWFFSSLQAVKSHEQRKRYAEARTKLDKVVAETIGDRAKDMIFINLLCTAPPSQHRGYASALLATITGQSDSFGQAAWLESSNVLNTEFYNSHGFYTVGEALLGEENPTWTDKPVAVRVCQKRGFFRRGLDRIAMAALLSFYSKHRLAWSVNGGEAILLAIPAGAKEIKCKGLKDRIYHTILNFFARMLNRQSLAKKKQRKRYDESEKKFQASSLLHLAEEKDMYDLMFLATAPDSEGRGYGSALMRKLTEKADHECKAIWLQCSNTHNESFYNKFGFETVDKFVLEDQQQESKKRFYPFNSSGAQLHGPPVEIKLMVRQARRNSGIREKQLALEDREDIEDIPSLDYTSHHK</sequence>
<dbReference type="InterPro" id="IPR016181">
    <property type="entry name" value="Acyl_CoA_acyltransferase"/>
</dbReference>
<dbReference type="Pfam" id="PF00583">
    <property type="entry name" value="Acetyltransf_1"/>
    <property type="match status" value="1"/>
</dbReference>
<reference evidence="2" key="1">
    <citation type="submission" date="2022-07" db="EMBL/GenBank/DDBJ databases">
        <title>Genome Sequence of Agrocybe chaxingu.</title>
        <authorList>
            <person name="Buettner E."/>
        </authorList>
    </citation>
    <scope>NUCLEOTIDE SEQUENCE</scope>
    <source>
        <strain evidence="2">MP-N11</strain>
    </source>
</reference>